<reference evidence="1 2" key="1">
    <citation type="submission" date="2017-06" db="EMBL/GenBank/DDBJ databases">
        <title>A platform for efficient transgenesis in Macrostomum lignano, a flatworm model organism for stem cell research.</title>
        <authorList>
            <person name="Berezikov E."/>
        </authorList>
    </citation>
    <scope>NUCLEOTIDE SEQUENCE [LARGE SCALE GENOMIC DNA]</scope>
    <source>
        <strain evidence="1">DV1</strain>
        <tissue evidence="1">Whole organism</tissue>
    </source>
</reference>
<comment type="caution">
    <text evidence="1">The sequence shown here is derived from an EMBL/GenBank/DDBJ whole genome shotgun (WGS) entry which is preliminary data.</text>
</comment>
<keyword evidence="2" id="KW-1185">Reference proteome</keyword>
<sequence>MKANRSTNNSATPVIRTRPKKLLSSFRKSSRPRFRVCELYLQMQQQRDWRQQFEEMLELENRHCCCRTRNSKKASEGFSFESNRSLDGKARGRPDRKPVLEYQRLCRLAANSRLPRMPSNYRKSFSPRKRPERHVLQSRMRLWHYRKNPCCVAGPLPGSDDELQMAEKQQLVNASNTDTARVDSAAFADNFFIQSGGETCSQEWHCCRHEQVDVVRWSIALTGDRLEAEEKALSVRVQLQRSLLARKVRQPEAAEAFGFEPRALHRRGGWAATAAAVASSVARQLPSAAVCELSSESEATAVISAATTLTAATPKAARATSGQQPAAGSPDYADLSSCSRFSCRTPSPSDQTSLLLRGSDIVSMATETPFLPQLIRVSWMEEASVTSSSASVSSCDMQL</sequence>
<protein>
    <submittedName>
        <fullName evidence="1">Uncharacterized protein</fullName>
    </submittedName>
</protein>
<dbReference type="AlphaFoldDB" id="A0A267G9N8"/>
<dbReference type="Proteomes" id="UP000215902">
    <property type="component" value="Unassembled WGS sequence"/>
</dbReference>
<accession>A0A267G9N8</accession>
<name>A0A267G9N8_9PLAT</name>
<organism evidence="1 2">
    <name type="scientific">Macrostomum lignano</name>
    <dbReference type="NCBI Taxonomy" id="282301"/>
    <lineage>
        <taxon>Eukaryota</taxon>
        <taxon>Metazoa</taxon>
        <taxon>Spiralia</taxon>
        <taxon>Lophotrochozoa</taxon>
        <taxon>Platyhelminthes</taxon>
        <taxon>Rhabditophora</taxon>
        <taxon>Macrostomorpha</taxon>
        <taxon>Macrostomida</taxon>
        <taxon>Macrostomidae</taxon>
        <taxon>Macrostomum</taxon>
    </lineage>
</organism>
<dbReference type="EMBL" id="NIVC01000455">
    <property type="protein sequence ID" value="PAA82738.1"/>
    <property type="molecule type" value="Genomic_DNA"/>
</dbReference>
<evidence type="ECO:0000313" key="2">
    <source>
        <dbReference type="Proteomes" id="UP000215902"/>
    </source>
</evidence>
<gene>
    <name evidence="1" type="ORF">BOX15_Mlig032818g3</name>
</gene>
<proteinExistence type="predicted"/>
<evidence type="ECO:0000313" key="1">
    <source>
        <dbReference type="EMBL" id="PAA82738.1"/>
    </source>
</evidence>